<name>A0ABR2NMP7_9ROSI</name>
<feature type="compositionally biased region" description="Pro residues" evidence="1">
    <location>
        <begin position="260"/>
        <end position="272"/>
    </location>
</feature>
<gene>
    <name evidence="4" type="ORF">V6N11_008373</name>
</gene>
<organism evidence="4 5">
    <name type="scientific">Hibiscus sabdariffa</name>
    <name type="common">roselle</name>
    <dbReference type="NCBI Taxonomy" id="183260"/>
    <lineage>
        <taxon>Eukaryota</taxon>
        <taxon>Viridiplantae</taxon>
        <taxon>Streptophyta</taxon>
        <taxon>Embryophyta</taxon>
        <taxon>Tracheophyta</taxon>
        <taxon>Spermatophyta</taxon>
        <taxon>Magnoliopsida</taxon>
        <taxon>eudicotyledons</taxon>
        <taxon>Gunneridae</taxon>
        <taxon>Pentapetalae</taxon>
        <taxon>rosids</taxon>
        <taxon>malvids</taxon>
        <taxon>Malvales</taxon>
        <taxon>Malvaceae</taxon>
        <taxon>Malvoideae</taxon>
        <taxon>Hibiscus</taxon>
    </lineage>
</organism>
<feature type="compositionally biased region" description="Low complexity" evidence="1">
    <location>
        <begin position="414"/>
        <end position="424"/>
    </location>
</feature>
<dbReference type="Proteomes" id="UP001396334">
    <property type="component" value="Unassembled WGS sequence"/>
</dbReference>
<feature type="compositionally biased region" description="Low complexity" evidence="1">
    <location>
        <begin position="329"/>
        <end position="346"/>
    </location>
</feature>
<dbReference type="Pfam" id="PF20167">
    <property type="entry name" value="Transposase_32"/>
    <property type="match status" value="1"/>
</dbReference>
<feature type="domain" description="Putative plant transposon protein" evidence="3">
    <location>
        <begin position="39"/>
        <end position="163"/>
    </location>
</feature>
<keyword evidence="2" id="KW-0812">Transmembrane</keyword>
<dbReference type="InterPro" id="IPR046796">
    <property type="entry name" value="Transposase_32_dom"/>
</dbReference>
<feature type="region of interest" description="Disordered" evidence="1">
    <location>
        <begin position="372"/>
        <end position="435"/>
    </location>
</feature>
<reference evidence="4 5" key="1">
    <citation type="journal article" date="2024" name="G3 (Bethesda)">
        <title>Genome assembly of Hibiscus sabdariffa L. provides insights into metabolisms of medicinal natural products.</title>
        <authorList>
            <person name="Kim T."/>
        </authorList>
    </citation>
    <scope>NUCLEOTIDE SEQUENCE [LARGE SCALE GENOMIC DNA]</scope>
    <source>
        <strain evidence="4">TK-2024</strain>
        <tissue evidence="4">Old leaves</tissue>
    </source>
</reference>
<accession>A0ABR2NMP7</accession>
<feature type="region of interest" description="Disordered" evidence="1">
    <location>
        <begin position="256"/>
        <end position="275"/>
    </location>
</feature>
<proteinExistence type="predicted"/>
<dbReference type="EMBL" id="JBBPBN010000119">
    <property type="protein sequence ID" value="KAK8977458.1"/>
    <property type="molecule type" value="Genomic_DNA"/>
</dbReference>
<evidence type="ECO:0000256" key="1">
    <source>
        <dbReference type="SAM" id="MobiDB-lite"/>
    </source>
</evidence>
<feature type="transmembrane region" description="Helical" evidence="2">
    <location>
        <begin position="464"/>
        <end position="485"/>
    </location>
</feature>
<evidence type="ECO:0000259" key="3">
    <source>
        <dbReference type="Pfam" id="PF20167"/>
    </source>
</evidence>
<sequence length="501" mass="54620">MAGDFSARFVDATAEERYAHIVIHSYGLKTIIHQRLYGLGWLKFGRKPARANINWVREFYAHNASGDKEIVHVRGRMVPADADTLKKILDLPEGQPNIYDHINALEDINFNAIKDVLCQPGTKWNTTGRNPRAINRPNLLSKAKLWNTILKRNLLPTPQNQTVDCKGLLSAANMECRPTAMTITLTSAWAGIASTNIDVADYMPIQVAMPTPAQSEHTEAPAPAVNLETPAGSAPATPPAEPHGSPSVATVAEGSFAAKPTPPAPPAEPQPSPAHSTEVLPLYIMQLRNQIQRIEARQIEFITKSKVFETTLLQFLYDNFPNVKFQPESTAPVAPSAANSAATPSAKIGETEEIHYSSNAELDAFDWHTAYETQPPTAPASSPAPPADIAESSSSRKRKAPTVRVIREDTPIDLTTNPLAAANPPAQPTPAKRRRYHNIILSDSKDDEDNSNNSNDDPASSKSLAFYLFILMLIVSCIFTCLVYVSCVENNASLQFGGMLS</sequence>
<feature type="compositionally biased region" description="Pro residues" evidence="1">
    <location>
        <begin position="376"/>
        <end position="386"/>
    </location>
</feature>
<keyword evidence="2" id="KW-0472">Membrane</keyword>
<evidence type="ECO:0000313" key="4">
    <source>
        <dbReference type="EMBL" id="KAK8977458.1"/>
    </source>
</evidence>
<keyword evidence="5" id="KW-1185">Reference proteome</keyword>
<comment type="caution">
    <text evidence="4">The sequence shown here is derived from an EMBL/GenBank/DDBJ whole genome shotgun (WGS) entry which is preliminary data.</text>
</comment>
<evidence type="ECO:0000256" key="2">
    <source>
        <dbReference type="SAM" id="Phobius"/>
    </source>
</evidence>
<keyword evidence="2" id="KW-1133">Transmembrane helix</keyword>
<feature type="region of interest" description="Disordered" evidence="1">
    <location>
        <begin position="212"/>
        <end position="248"/>
    </location>
</feature>
<feature type="region of interest" description="Disordered" evidence="1">
    <location>
        <begin position="328"/>
        <end position="348"/>
    </location>
</feature>
<protein>
    <recommendedName>
        <fullName evidence="3">Putative plant transposon protein domain-containing protein</fullName>
    </recommendedName>
</protein>
<evidence type="ECO:0000313" key="5">
    <source>
        <dbReference type="Proteomes" id="UP001396334"/>
    </source>
</evidence>